<feature type="chain" id="PRO_5035891233" evidence="10">
    <location>
        <begin position="18"/>
        <end position="318"/>
    </location>
</feature>
<keyword evidence="8" id="KW-0378">Hydrolase</keyword>
<dbReference type="InterPro" id="IPR051487">
    <property type="entry name" value="Ser/Thr_Proteases_Immune/Dev"/>
</dbReference>
<keyword evidence="8" id="KW-0720">Serine protease</keyword>
<keyword evidence="8" id="KW-0645">Protease</keyword>
<keyword evidence="9" id="KW-1133">Transmembrane helix</keyword>
<keyword evidence="7" id="KW-1205">Fibrinolytic toxin</keyword>
<dbReference type="AlphaFoldDB" id="A0A8S4RW14"/>
<sequence>MFSKLLVIIVILAQSACEPDRRVLTTLKYSNYYVKPTIVRGEPAETGQVPYLVSIKEPVLRFSNGRVVWKNLCGGSIISELKVLTAAHCFDGNNYFYKKNPSILRLVAGNLRTEITHSGDTETNEFTQWRKIKKMILHPRYNFPTNDIAVAVLYVPLNFSNNVDYVITASLNTDYPHTCISAGFGRTGHELNSAVSPVLLIARINTLTLWKCSLVWEMNMDSFICSDSSVTDVARGDSGGPLVCKGTMDPKEKPNRDLLVGVVSGKNFDKTSIYTRVSAFKDWIAGNAGNSVTVGCNFLTITFLILIYHLFQFKSLSS</sequence>
<dbReference type="GO" id="GO:0004252">
    <property type="term" value="F:serine-type endopeptidase activity"/>
    <property type="evidence" value="ECO:0007669"/>
    <property type="project" value="InterPro"/>
</dbReference>
<evidence type="ECO:0000256" key="3">
    <source>
        <dbReference type="ARBA" id="ARBA00023157"/>
    </source>
</evidence>
<protein>
    <submittedName>
        <fullName evidence="12">Jg14508 protein</fullName>
    </submittedName>
</protein>
<keyword evidence="9" id="KW-0812">Transmembrane</keyword>
<dbReference type="Proteomes" id="UP000838756">
    <property type="component" value="Unassembled WGS sequence"/>
</dbReference>
<gene>
    <name evidence="12" type="primary">jg14508</name>
    <name evidence="12" type="ORF">PAEG_LOCUS19156</name>
</gene>
<keyword evidence="4" id="KW-1199">Hemostasis impairing toxin</keyword>
<proteinExistence type="inferred from homology"/>
<evidence type="ECO:0000256" key="9">
    <source>
        <dbReference type="SAM" id="Phobius"/>
    </source>
</evidence>
<dbReference type="Pfam" id="PF00089">
    <property type="entry name" value="Trypsin"/>
    <property type="match status" value="1"/>
</dbReference>
<dbReference type="GO" id="GO:0090729">
    <property type="term" value="F:toxin activity"/>
    <property type="evidence" value="ECO:0007669"/>
    <property type="project" value="UniProtKB-KW"/>
</dbReference>
<dbReference type="InterPro" id="IPR033116">
    <property type="entry name" value="TRYPSIN_SER"/>
</dbReference>
<organism evidence="12 13">
    <name type="scientific">Pararge aegeria aegeria</name>
    <dbReference type="NCBI Taxonomy" id="348720"/>
    <lineage>
        <taxon>Eukaryota</taxon>
        <taxon>Metazoa</taxon>
        <taxon>Ecdysozoa</taxon>
        <taxon>Arthropoda</taxon>
        <taxon>Hexapoda</taxon>
        <taxon>Insecta</taxon>
        <taxon>Pterygota</taxon>
        <taxon>Neoptera</taxon>
        <taxon>Endopterygota</taxon>
        <taxon>Lepidoptera</taxon>
        <taxon>Glossata</taxon>
        <taxon>Ditrysia</taxon>
        <taxon>Papilionoidea</taxon>
        <taxon>Nymphalidae</taxon>
        <taxon>Satyrinae</taxon>
        <taxon>Satyrini</taxon>
        <taxon>Parargina</taxon>
        <taxon>Pararge</taxon>
    </lineage>
</organism>
<evidence type="ECO:0000256" key="7">
    <source>
        <dbReference type="ARBA" id="ARBA00084094"/>
    </source>
</evidence>
<dbReference type="OrthoDB" id="10061449at2759"/>
<feature type="domain" description="Peptidase S1" evidence="11">
    <location>
        <begin position="38"/>
        <end position="289"/>
    </location>
</feature>
<dbReference type="EMBL" id="CAKXAJ010025707">
    <property type="protein sequence ID" value="CAH2242940.1"/>
    <property type="molecule type" value="Genomic_DNA"/>
</dbReference>
<feature type="signal peptide" evidence="10">
    <location>
        <begin position="1"/>
        <end position="17"/>
    </location>
</feature>
<keyword evidence="9" id="KW-0472">Membrane</keyword>
<dbReference type="PANTHER" id="PTHR24256">
    <property type="entry name" value="TRYPTASE-RELATED"/>
    <property type="match status" value="1"/>
</dbReference>
<dbReference type="FunFam" id="2.40.10.10:FF:000068">
    <property type="entry name" value="transmembrane protease serine 2"/>
    <property type="match status" value="1"/>
</dbReference>
<evidence type="ECO:0000256" key="2">
    <source>
        <dbReference type="ARBA" id="ARBA00022656"/>
    </source>
</evidence>
<evidence type="ECO:0000313" key="12">
    <source>
        <dbReference type="EMBL" id="CAH2242940.1"/>
    </source>
</evidence>
<dbReference type="GO" id="GO:0006508">
    <property type="term" value="P:proteolysis"/>
    <property type="evidence" value="ECO:0007669"/>
    <property type="project" value="UniProtKB-KW"/>
</dbReference>
<dbReference type="SUPFAM" id="SSF50494">
    <property type="entry name" value="Trypsin-like serine proteases"/>
    <property type="match status" value="1"/>
</dbReference>
<dbReference type="InterPro" id="IPR001254">
    <property type="entry name" value="Trypsin_dom"/>
</dbReference>
<keyword evidence="3" id="KW-1015">Disulfide bond</keyword>
<keyword evidence="13" id="KW-1185">Reference proteome</keyword>
<dbReference type="SMART" id="SM00020">
    <property type="entry name" value="Tryp_SPc"/>
    <property type="match status" value="1"/>
</dbReference>
<dbReference type="Gene3D" id="2.40.10.10">
    <property type="entry name" value="Trypsin-like serine proteases"/>
    <property type="match status" value="1"/>
</dbReference>
<accession>A0A8S4RW14</accession>
<comment type="caution">
    <text evidence="12">The sequence shown here is derived from an EMBL/GenBank/DDBJ whole genome shotgun (WGS) entry which is preliminary data.</text>
</comment>
<dbReference type="CDD" id="cd00190">
    <property type="entry name" value="Tryp_SPc"/>
    <property type="match status" value="1"/>
</dbReference>
<comment type="function">
    <text evidence="6">Fibrinolytic activity; shows preferential cleavage of Arg-Gly bonds in all three fibrinogen chains. Contact with the caterpillars causes severe bleeding, due the anticoagulant effect of the protein.</text>
</comment>
<evidence type="ECO:0000259" key="11">
    <source>
        <dbReference type="PROSITE" id="PS50240"/>
    </source>
</evidence>
<dbReference type="GO" id="GO:0005576">
    <property type="term" value="C:extracellular region"/>
    <property type="evidence" value="ECO:0007669"/>
    <property type="project" value="UniProtKB-SubCell"/>
</dbReference>
<evidence type="ECO:0000256" key="4">
    <source>
        <dbReference type="ARBA" id="ARBA00023240"/>
    </source>
</evidence>
<evidence type="ECO:0000256" key="8">
    <source>
        <dbReference type="RuleBase" id="RU363034"/>
    </source>
</evidence>
<feature type="transmembrane region" description="Helical" evidence="9">
    <location>
        <begin position="292"/>
        <end position="311"/>
    </location>
</feature>
<evidence type="ECO:0000256" key="5">
    <source>
        <dbReference type="ARBA" id="ARBA00024195"/>
    </source>
</evidence>
<evidence type="ECO:0000256" key="6">
    <source>
        <dbReference type="ARBA" id="ARBA00055534"/>
    </source>
</evidence>
<dbReference type="PROSITE" id="PS00134">
    <property type="entry name" value="TRYPSIN_HIS"/>
    <property type="match status" value="1"/>
</dbReference>
<comment type="subcellular location">
    <subcellularLocation>
        <location evidence="1">Secreted</location>
        <location evidence="1">Extracellular space</location>
    </subcellularLocation>
</comment>
<evidence type="ECO:0000256" key="1">
    <source>
        <dbReference type="ARBA" id="ARBA00004239"/>
    </source>
</evidence>
<evidence type="ECO:0000256" key="10">
    <source>
        <dbReference type="SAM" id="SignalP"/>
    </source>
</evidence>
<comment type="similarity">
    <text evidence="5">Belongs to the peptidase S1 family. CLIP subfamily.</text>
</comment>
<dbReference type="PROSITE" id="PS00135">
    <property type="entry name" value="TRYPSIN_SER"/>
    <property type="match status" value="1"/>
</dbReference>
<keyword evidence="2" id="KW-0800">Toxin</keyword>
<keyword evidence="10" id="KW-0732">Signal</keyword>
<dbReference type="InterPro" id="IPR043504">
    <property type="entry name" value="Peptidase_S1_PA_chymotrypsin"/>
</dbReference>
<dbReference type="InterPro" id="IPR009003">
    <property type="entry name" value="Peptidase_S1_PA"/>
</dbReference>
<dbReference type="PROSITE" id="PS50240">
    <property type="entry name" value="TRYPSIN_DOM"/>
    <property type="match status" value="1"/>
</dbReference>
<evidence type="ECO:0000313" key="13">
    <source>
        <dbReference type="Proteomes" id="UP000838756"/>
    </source>
</evidence>
<dbReference type="InterPro" id="IPR018114">
    <property type="entry name" value="TRYPSIN_HIS"/>
</dbReference>
<dbReference type="PRINTS" id="PR00722">
    <property type="entry name" value="CHYMOTRYPSIN"/>
</dbReference>
<reference evidence="12" key="1">
    <citation type="submission" date="2022-03" db="EMBL/GenBank/DDBJ databases">
        <authorList>
            <person name="Lindestad O."/>
        </authorList>
    </citation>
    <scope>NUCLEOTIDE SEQUENCE</scope>
</reference>
<dbReference type="InterPro" id="IPR001314">
    <property type="entry name" value="Peptidase_S1A"/>
</dbReference>
<name>A0A8S4RW14_9NEOP</name>